<keyword evidence="4" id="KW-0411">Iron-sulfur</keyword>
<dbReference type="PROSITE" id="PS51379">
    <property type="entry name" value="4FE4S_FER_2"/>
    <property type="match status" value="10"/>
</dbReference>
<evidence type="ECO:0000256" key="3">
    <source>
        <dbReference type="ARBA" id="ARBA00023004"/>
    </source>
</evidence>
<evidence type="ECO:0000256" key="4">
    <source>
        <dbReference type="ARBA" id="ARBA00023014"/>
    </source>
</evidence>
<dbReference type="STRING" id="55758.MBFIL_03540"/>
<keyword evidence="2" id="KW-0479">Metal-binding</keyword>
<feature type="domain" description="4Fe-4S ferredoxin-type" evidence="5">
    <location>
        <begin position="404"/>
        <end position="432"/>
    </location>
</feature>
<feature type="domain" description="4Fe-4S ferredoxin-type" evidence="5">
    <location>
        <begin position="129"/>
        <end position="158"/>
    </location>
</feature>
<protein>
    <submittedName>
        <fullName evidence="6">Tetrathionate reductase subunit B</fullName>
    </submittedName>
</protein>
<evidence type="ECO:0000259" key="5">
    <source>
        <dbReference type="PROSITE" id="PS51379"/>
    </source>
</evidence>
<dbReference type="Pfam" id="PF12838">
    <property type="entry name" value="Fer4_7"/>
    <property type="match status" value="3"/>
</dbReference>
<feature type="domain" description="4Fe-4S ferredoxin-type" evidence="5">
    <location>
        <begin position="324"/>
        <end position="353"/>
    </location>
</feature>
<dbReference type="EMBL" id="LWMT01000046">
    <property type="protein sequence ID" value="KZX17072.1"/>
    <property type="molecule type" value="Genomic_DNA"/>
</dbReference>
<dbReference type="InterPro" id="IPR017896">
    <property type="entry name" value="4Fe4S_Fe-S-bd"/>
</dbReference>
<dbReference type="Gene3D" id="3.30.70.20">
    <property type="match status" value="5"/>
</dbReference>
<evidence type="ECO:0000313" key="6">
    <source>
        <dbReference type="EMBL" id="KZX17072.1"/>
    </source>
</evidence>
<dbReference type="AlphaFoldDB" id="A0A166EVZ3"/>
<dbReference type="PANTHER" id="PTHR43687:SF1">
    <property type="entry name" value="FERREDOXIN III"/>
    <property type="match status" value="1"/>
</dbReference>
<dbReference type="Pfam" id="PF00037">
    <property type="entry name" value="Fer4"/>
    <property type="match status" value="2"/>
</dbReference>
<reference evidence="6 7" key="1">
    <citation type="submission" date="2016-04" db="EMBL/GenBank/DDBJ databases">
        <title>Genome sequence of Methanobrevibacter filiformis DSM 11501.</title>
        <authorList>
            <person name="Poehlein A."/>
            <person name="Seedorf H."/>
            <person name="Daniel R."/>
        </authorList>
    </citation>
    <scope>NUCLEOTIDE SEQUENCE [LARGE SCALE GENOMIC DNA]</scope>
    <source>
        <strain evidence="6 7">DSM 11501</strain>
    </source>
</reference>
<evidence type="ECO:0000313" key="7">
    <source>
        <dbReference type="Proteomes" id="UP000077066"/>
    </source>
</evidence>
<accession>A0A166EVZ3</accession>
<dbReference type="PROSITE" id="PS00198">
    <property type="entry name" value="4FE4S_FER_1"/>
    <property type="match status" value="7"/>
</dbReference>
<sequence length="462" mass="51523">MFLSNGDYMVEVSDKKCFRSLRDVKVDYEINNEKCKHCMDKPCIPSCPVSAVYIDSDENYTKINERCIGCVICREACPYDAISMDTVLAKPILENVPNINVKLCRSCGACVQACKSGAVHLASSGHEEVHSEIDEDKCVRCGYCARFCPTDAIKYGEILPRTVSGGKAIVVNQKKCIGCMTCTRICPSKGAINVGNVSKLPYINPSYCARCEECMNACPTTAIKYSSRKKAYSQFSQIKSLEIVREILNTDTINIARNVAKIDSLLNKISRSLSTDHNEDEFEVEITDLIMNKINYSFHNDLTKELEISIVEFKDIIEYFPPIRKINLSTDKCIGCGECMNVCPTKCIHIEVPAPAIIGEDCVYCGKCIPICPVDAIDLKEEFFTTKENSIYFKRRTIKGLRNGTFLISNDACQSCGICINKCSVDALSMEKDVVSCDEDKCIYCRECESLCPVNAIKICIK</sequence>
<dbReference type="InterPro" id="IPR017900">
    <property type="entry name" value="4Fe4S_Fe_S_CS"/>
</dbReference>
<keyword evidence="3" id="KW-0408">Iron</keyword>
<dbReference type="SUPFAM" id="SSF54862">
    <property type="entry name" value="4Fe-4S ferredoxins"/>
    <property type="match status" value="3"/>
</dbReference>
<dbReference type="Pfam" id="PF12800">
    <property type="entry name" value="Fer4_4"/>
    <property type="match status" value="1"/>
</dbReference>
<gene>
    <name evidence="6" type="primary">ttrB</name>
    <name evidence="6" type="ORF">MBFIL_03540</name>
</gene>
<feature type="domain" description="4Fe-4S ferredoxin-type" evidence="5">
    <location>
        <begin position="354"/>
        <end position="382"/>
    </location>
</feature>
<dbReference type="CDD" id="cd10549">
    <property type="entry name" value="MtMvhB_like"/>
    <property type="match status" value="2"/>
</dbReference>
<feature type="domain" description="4Fe-4S ferredoxin-type" evidence="5">
    <location>
        <begin position="167"/>
        <end position="197"/>
    </location>
</feature>
<evidence type="ECO:0000256" key="2">
    <source>
        <dbReference type="ARBA" id="ARBA00022723"/>
    </source>
</evidence>
<feature type="domain" description="4Fe-4S ferredoxin-type" evidence="5">
    <location>
        <begin position="95"/>
        <end position="124"/>
    </location>
</feature>
<evidence type="ECO:0000256" key="1">
    <source>
        <dbReference type="ARBA" id="ARBA00022485"/>
    </source>
</evidence>
<dbReference type="GO" id="GO:0051539">
    <property type="term" value="F:4 iron, 4 sulfur cluster binding"/>
    <property type="evidence" value="ECO:0007669"/>
    <property type="project" value="UniProtKB-KW"/>
</dbReference>
<comment type="caution">
    <text evidence="6">The sequence shown here is derived from an EMBL/GenBank/DDBJ whole genome shotgun (WGS) entry which is preliminary data.</text>
</comment>
<keyword evidence="7" id="KW-1185">Reference proteome</keyword>
<dbReference type="PATRIC" id="fig|55758.3.peg.395"/>
<keyword evidence="1" id="KW-0004">4Fe-4S</keyword>
<dbReference type="PANTHER" id="PTHR43687">
    <property type="entry name" value="ADENYLYLSULFATE REDUCTASE, BETA SUBUNIT"/>
    <property type="match status" value="1"/>
</dbReference>
<feature type="domain" description="4Fe-4S ferredoxin-type" evidence="5">
    <location>
        <begin position="433"/>
        <end position="462"/>
    </location>
</feature>
<dbReference type="GO" id="GO:0016491">
    <property type="term" value="F:oxidoreductase activity"/>
    <property type="evidence" value="ECO:0007669"/>
    <property type="project" value="UniProtKB-ARBA"/>
</dbReference>
<dbReference type="Proteomes" id="UP000077066">
    <property type="component" value="Unassembled WGS sequence"/>
</dbReference>
<organism evidence="6 7">
    <name type="scientific">Methanobrevibacter filiformis</name>
    <dbReference type="NCBI Taxonomy" id="55758"/>
    <lineage>
        <taxon>Archaea</taxon>
        <taxon>Methanobacteriati</taxon>
        <taxon>Methanobacteriota</taxon>
        <taxon>Methanomada group</taxon>
        <taxon>Methanobacteria</taxon>
        <taxon>Methanobacteriales</taxon>
        <taxon>Methanobacteriaceae</taxon>
        <taxon>Methanobrevibacter</taxon>
    </lineage>
</organism>
<proteinExistence type="predicted"/>
<name>A0A166EVZ3_9EURY</name>
<feature type="domain" description="4Fe-4S ferredoxin-type" evidence="5">
    <location>
        <begin position="26"/>
        <end position="57"/>
    </location>
</feature>
<feature type="domain" description="4Fe-4S ferredoxin-type" evidence="5">
    <location>
        <begin position="199"/>
        <end position="228"/>
    </location>
</feature>
<dbReference type="GO" id="GO:0046872">
    <property type="term" value="F:metal ion binding"/>
    <property type="evidence" value="ECO:0007669"/>
    <property type="project" value="UniProtKB-KW"/>
</dbReference>
<dbReference type="InterPro" id="IPR050572">
    <property type="entry name" value="Fe-S_Ferredoxin"/>
</dbReference>
<feature type="domain" description="4Fe-4S ferredoxin-type" evidence="5">
    <location>
        <begin position="59"/>
        <end position="87"/>
    </location>
</feature>